<evidence type="ECO:0000256" key="7">
    <source>
        <dbReference type="SAM" id="Phobius"/>
    </source>
</evidence>
<evidence type="ECO:0000256" key="2">
    <source>
        <dbReference type="ARBA" id="ARBA00022729"/>
    </source>
</evidence>
<keyword evidence="7" id="KW-0472">Membrane</keyword>
<keyword evidence="2" id="KW-0732">Signal</keyword>
<keyword evidence="4" id="KW-1015">Disulfide bond</keyword>
<name>A0A917ZF02_9ACTN</name>
<dbReference type="InterPro" id="IPR036249">
    <property type="entry name" value="Thioredoxin-like_sf"/>
</dbReference>
<feature type="domain" description="Thioredoxin-like fold" evidence="8">
    <location>
        <begin position="84"/>
        <end position="252"/>
    </location>
</feature>
<keyword evidence="7" id="KW-1133">Transmembrane helix</keyword>
<keyword evidence="7" id="KW-0812">Transmembrane</keyword>
<comment type="similarity">
    <text evidence="1">Belongs to the thioredoxin family. DsbA subfamily.</text>
</comment>
<proteinExistence type="inferred from homology"/>
<keyword evidence="3" id="KW-0560">Oxidoreductase</keyword>
<comment type="caution">
    <text evidence="9">The sequence shown here is derived from an EMBL/GenBank/DDBJ whole genome shotgun (WGS) entry which is preliminary data.</text>
</comment>
<dbReference type="GO" id="GO:0016491">
    <property type="term" value="F:oxidoreductase activity"/>
    <property type="evidence" value="ECO:0007669"/>
    <property type="project" value="UniProtKB-KW"/>
</dbReference>
<dbReference type="Gene3D" id="3.40.30.10">
    <property type="entry name" value="Glutaredoxin"/>
    <property type="match status" value="1"/>
</dbReference>
<evidence type="ECO:0000256" key="6">
    <source>
        <dbReference type="SAM" id="MobiDB-lite"/>
    </source>
</evidence>
<protein>
    <submittedName>
        <fullName evidence="9">Membrane protein</fullName>
    </submittedName>
</protein>
<accession>A0A917ZF02</accession>
<sequence length="268" mass="28876">MSENNREGKRTARARLQEERRRQESKAKRLRLLTVLGVVVAVLAIAAVVGVLVSNRGGGDNSASDKPVATPKGTIGEGRLVIPVGRADAKAALTVYEDFRCPACGQFEKAFHGTIARLEDQGRLRTEYHLVAFIDNNLGGSGSKNAANAAACAQDAGAFREYHDVLYANQPPETQDAFGNKDTLIRLAQRVPALKGNKAFEACVDNGTYDGWVKKSQNAFNKSGYTSTPTILLNGENLNADQQNPLTPQRLEQKVDALQKKAPSPTGS</sequence>
<dbReference type="Pfam" id="PF13462">
    <property type="entry name" value="Thioredoxin_4"/>
    <property type="match status" value="1"/>
</dbReference>
<dbReference type="PANTHER" id="PTHR13887:SF14">
    <property type="entry name" value="DISULFIDE BOND FORMATION PROTEIN D"/>
    <property type="match status" value="1"/>
</dbReference>
<reference evidence="9" key="2">
    <citation type="submission" date="2020-09" db="EMBL/GenBank/DDBJ databases">
        <authorList>
            <person name="Sun Q."/>
            <person name="Zhou Y."/>
        </authorList>
    </citation>
    <scope>NUCLEOTIDE SEQUENCE</scope>
    <source>
        <strain evidence="9">CGMCC 4.7201</strain>
    </source>
</reference>
<feature type="region of interest" description="Disordered" evidence="6">
    <location>
        <begin position="1"/>
        <end position="21"/>
    </location>
</feature>
<evidence type="ECO:0000256" key="1">
    <source>
        <dbReference type="ARBA" id="ARBA00005791"/>
    </source>
</evidence>
<evidence type="ECO:0000259" key="8">
    <source>
        <dbReference type="Pfam" id="PF13462"/>
    </source>
</evidence>
<dbReference type="SUPFAM" id="SSF52833">
    <property type="entry name" value="Thioredoxin-like"/>
    <property type="match status" value="1"/>
</dbReference>
<evidence type="ECO:0000256" key="4">
    <source>
        <dbReference type="ARBA" id="ARBA00023157"/>
    </source>
</evidence>
<evidence type="ECO:0000313" key="9">
    <source>
        <dbReference type="EMBL" id="GGO81623.1"/>
    </source>
</evidence>
<keyword evidence="10" id="KW-1185">Reference proteome</keyword>
<dbReference type="EMBL" id="BMMS01000002">
    <property type="protein sequence ID" value="GGO81623.1"/>
    <property type="molecule type" value="Genomic_DNA"/>
</dbReference>
<dbReference type="Proteomes" id="UP000641932">
    <property type="component" value="Unassembled WGS sequence"/>
</dbReference>
<dbReference type="PANTHER" id="PTHR13887">
    <property type="entry name" value="GLUTATHIONE S-TRANSFERASE KAPPA"/>
    <property type="match status" value="1"/>
</dbReference>
<dbReference type="InterPro" id="IPR012336">
    <property type="entry name" value="Thioredoxin-like_fold"/>
</dbReference>
<dbReference type="RefSeq" id="WP_189129916.1">
    <property type="nucleotide sequence ID" value="NZ_BMMS01000002.1"/>
</dbReference>
<gene>
    <name evidence="9" type="ORF">GCM10012280_06330</name>
</gene>
<dbReference type="AlphaFoldDB" id="A0A917ZF02"/>
<keyword evidence="5" id="KW-0676">Redox-active center</keyword>
<reference evidence="9" key="1">
    <citation type="journal article" date="2014" name="Int. J. Syst. Evol. Microbiol.">
        <title>Complete genome sequence of Corynebacterium casei LMG S-19264T (=DSM 44701T), isolated from a smear-ripened cheese.</title>
        <authorList>
            <consortium name="US DOE Joint Genome Institute (JGI-PGF)"/>
            <person name="Walter F."/>
            <person name="Albersmeier A."/>
            <person name="Kalinowski J."/>
            <person name="Ruckert C."/>
        </authorList>
    </citation>
    <scope>NUCLEOTIDE SEQUENCE</scope>
    <source>
        <strain evidence="9">CGMCC 4.7201</strain>
    </source>
</reference>
<evidence type="ECO:0000313" key="10">
    <source>
        <dbReference type="Proteomes" id="UP000641932"/>
    </source>
</evidence>
<evidence type="ECO:0000256" key="5">
    <source>
        <dbReference type="ARBA" id="ARBA00023284"/>
    </source>
</evidence>
<dbReference type="CDD" id="cd02972">
    <property type="entry name" value="DsbA_family"/>
    <property type="match status" value="1"/>
</dbReference>
<feature type="transmembrane region" description="Helical" evidence="7">
    <location>
        <begin position="30"/>
        <end position="53"/>
    </location>
</feature>
<evidence type="ECO:0000256" key="3">
    <source>
        <dbReference type="ARBA" id="ARBA00023002"/>
    </source>
</evidence>
<organism evidence="9 10">
    <name type="scientific">Wenjunlia tyrosinilytica</name>
    <dbReference type="NCBI Taxonomy" id="1544741"/>
    <lineage>
        <taxon>Bacteria</taxon>
        <taxon>Bacillati</taxon>
        <taxon>Actinomycetota</taxon>
        <taxon>Actinomycetes</taxon>
        <taxon>Kitasatosporales</taxon>
        <taxon>Streptomycetaceae</taxon>
        <taxon>Wenjunlia</taxon>
    </lineage>
</organism>